<comment type="caution">
    <text evidence="1">The sequence shown here is derived from an EMBL/GenBank/DDBJ whole genome shotgun (WGS) entry which is preliminary data.</text>
</comment>
<proteinExistence type="predicted"/>
<name>A0ACC6RF55_9BURK</name>
<dbReference type="Proteomes" id="UP001392318">
    <property type="component" value="Unassembled WGS sequence"/>
</dbReference>
<keyword evidence="2" id="KW-1185">Reference proteome</keyword>
<evidence type="ECO:0000313" key="1">
    <source>
        <dbReference type="EMBL" id="MEM5400314.1"/>
    </source>
</evidence>
<evidence type="ECO:0000313" key="2">
    <source>
        <dbReference type="Proteomes" id="UP001392318"/>
    </source>
</evidence>
<dbReference type="EMBL" id="JAYMRU010000005">
    <property type="protein sequence ID" value="MEM5400314.1"/>
    <property type="molecule type" value="Genomic_DNA"/>
</dbReference>
<keyword evidence="1" id="KW-0456">Lyase</keyword>
<sequence>MSRESFVRRLQRAGRCLFGTWVKLPTLETLELLAVAGFDFVAIDSEHAPLSLESVYRLIAHAQGLGMSALVRISDQDSNDYQRLLDSGADGILVPRVRTPAEARTAMSRMIFNPAGQRGLGVTSRAGRWGMMPLSEYLRIGGEELLRCAQLEDRQVLEDVEVVLDVPGLNAVFLGMGDLQLSTGLPASDPQLQSLVDRLLAACAARNLPCGAAAQDATTALKAAERGFRFVMVSNDALMFGKAAAALGQQLNGAAPV</sequence>
<accession>A0ACC6RF55</accession>
<organism evidence="1 2">
    <name type="scientific">Paraburkholderia unamae</name>
    <dbReference type="NCBI Taxonomy" id="219649"/>
    <lineage>
        <taxon>Bacteria</taxon>
        <taxon>Pseudomonadati</taxon>
        <taxon>Pseudomonadota</taxon>
        <taxon>Betaproteobacteria</taxon>
        <taxon>Burkholderiales</taxon>
        <taxon>Burkholderiaceae</taxon>
        <taxon>Paraburkholderia</taxon>
    </lineage>
</organism>
<protein>
    <submittedName>
        <fullName evidence="1">Aldolase/citrate lyase family protein</fullName>
    </submittedName>
</protein>
<gene>
    <name evidence="1" type="ORF">VSR83_09480</name>
</gene>
<reference evidence="1" key="1">
    <citation type="submission" date="2024-01" db="EMBL/GenBank/DDBJ databases">
        <title>The diversity of rhizobia nodulating Mimosa spp. in eleven states of Brazil covering several biomes is determined by host plant, location, and edaphic factors.</title>
        <authorList>
            <person name="Rouws L."/>
            <person name="Barauna A."/>
            <person name="Beukes C."/>
            <person name="De Faria S.M."/>
            <person name="Gross E."/>
            <person name="Dos Reis Junior F.B."/>
            <person name="Simon M."/>
            <person name="Maluk M."/>
            <person name="Odee D.W."/>
            <person name="Kenicer G."/>
            <person name="Young J.P.W."/>
            <person name="Reis V.M."/>
            <person name="Zilli J."/>
            <person name="James E.K."/>
        </authorList>
    </citation>
    <scope>NUCLEOTIDE SEQUENCE</scope>
    <source>
        <strain evidence="1">JPY452</strain>
    </source>
</reference>